<keyword evidence="4" id="KW-1185">Reference proteome</keyword>
<dbReference type="RefSeq" id="WP_379858677.1">
    <property type="nucleotide sequence ID" value="NZ_JBHZQA010000009.1"/>
</dbReference>
<dbReference type="InterPro" id="IPR036397">
    <property type="entry name" value="RNaseH_sf"/>
</dbReference>
<evidence type="ECO:0000259" key="2">
    <source>
        <dbReference type="PROSITE" id="PS50994"/>
    </source>
</evidence>
<protein>
    <recommendedName>
        <fullName evidence="2">Integrase catalytic domain-containing protein</fullName>
    </recommendedName>
</protein>
<evidence type="ECO:0000313" key="4">
    <source>
        <dbReference type="Proteomes" id="UP001600039"/>
    </source>
</evidence>
<dbReference type="EMBL" id="JBHZQA010000009">
    <property type="protein sequence ID" value="MFE3848928.1"/>
    <property type="molecule type" value="Genomic_DNA"/>
</dbReference>
<accession>A0ABW6HPF9</accession>
<keyword evidence="1" id="KW-0175">Coiled coil</keyword>
<dbReference type="InterPro" id="IPR012337">
    <property type="entry name" value="RNaseH-like_sf"/>
</dbReference>
<dbReference type="InterPro" id="IPR001584">
    <property type="entry name" value="Integrase_cat-core"/>
</dbReference>
<dbReference type="PROSITE" id="PS50994">
    <property type="entry name" value="INTEGRASE"/>
    <property type="match status" value="1"/>
</dbReference>
<feature type="domain" description="Integrase catalytic" evidence="2">
    <location>
        <begin position="278"/>
        <end position="473"/>
    </location>
</feature>
<proteinExistence type="predicted"/>
<name>A0ABW6HPF9_9FLAO</name>
<reference evidence="3 4" key="1">
    <citation type="submission" date="2024-06" db="EMBL/GenBank/DDBJ databases">
        <title>Flavobacterium spp. isolated from glacier.</title>
        <authorList>
            <person name="Han D."/>
        </authorList>
    </citation>
    <scope>NUCLEOTIDE SEQUENCE [LARGE SCALE GENOMIC DNA]</scope>
    <source>
        <strain evidence="3 4">LB3P45</strain>
    </source>
</reference>
<comment type="caution">
    <text evidence="3">The sequence shown here is derived from an EMBL/GenBank/DDBJ whole genome shotgun (WGS) entry which is preliminary data.</text>
</comment>
<dbReference type="SUPFAM" id="SSF53098">
    <property type="entry name" value="Ribonuclease H-like"/>
    <property type="match status" value="1"/>
</dbReference>
<evidence type="ECO:0000313" key="3">
    <source>
        <dbReference type="EMBL" id="MFE3848928.1"/>
    </source>
</evidence>
<dbReference type="Proteomes" id="UP001600039">
    <property type="component" value="Unassembled WGS sequence"/>
</dbReference>
<dbReference type="Gene3D" id="3.30.420.10">
    <property type="entry name" value="Ribonuclease H-like superfamily/Ribonuclease H"/>
    <property type="match status" value="1"/>
</dbReference>
<sequence length="666" mass="77481">MFEYYQNNILCVQASWIVESGIISEPNYKQLCSRGHLKKMTTGGNGRKALIQFDTMRSDIKNKVIELAGDPYAKVTTITFTDYILDDQKAYEFFRNYTLDSGEALPEKNIKEYCCNASIANAINTIVNSKLAQRKALAGSKVNVWERIAEVVSELPKHTYPHSLPRNQRILRDKVKQYLNDGYGVFIHKAFGSKNAEKINDDAKSFVLARWCDRVKRVANYNQLLKEYNTEAEEQEWKMIKSEQSLINFLTDPKIEPLWYGYRFGELKFKEKFTMSFKTALPSMRDSLWYSDGTKINLYYQDASGKMKTINVYEVMDAYSEVFLGYHISEKEDYEAGYQAFKMAIQVSEHRPYQISLDNGAGNKKLHSGGFFDKISHLAIKTQPYNGKSKTIESAFGRFQTQFLAQLPNYSGQNITSKKVSSHANMEFVLANTEMLPTFAQLKAQYEQKRNEWNQAPHPKTGLPRIEMYFDSENPDCPKVTPFQMVDFFWIERNLPIQCHSSGISFKEKTVQYEYVVYQENSRAIDQEWHIENVSQKFHIKFDPDDMSLIYLYKKTPLGLKFVRAAETKVEIHRGQQEQEDWESQYYRDQIEATKKIRIATEEKAEANLQKHNMTAESYGYKNPKLKGVNSKRVKKEKTDIAQYQKKLSEAVLTEDDQEFDYTQLM</sequence>
<organism evidence="3 4">
    <name type="scientific">Flavobacterium fructosi</name>
    <dbReference type="NCBI Taxonomy" id="3230416"/>
    <lineage>
        <taxon>Bacteria</taxon>
        <taxon>Pseudomonadati</taxon>
        <taxon>Bacteroidota</taxon>
        <taxon>Flavobacteriia</taxon>
        <taxon>Flavobacteriales</taxon>
        <taxon>Flavobacteriaceae</taxon>
        <taxon>Flavobacterium</taxon>
    </lineage>
</organism>
<gene>
    <name evidence="3" type="ORF">ACFX5D_13230</name>
</gene>
<evidence type="ECO:0000256" key="1">
    <source>
        <dbReference type="SAM" id="Coils"/>
    </source>
</evidence>
<feature type="coiled-coil region" evidence="1">
    <location>
        <begin position="218"/>
        <end position="245"/>
    </location>
</feature>